<evidence type="ECO:0000313" key="2">
    <source>
        <dbReference type="EMBL" id="KAF9516151.1"/>
    </source>
</evidence>
<protein>
    <submittedName>
        <fullName evidence="2">Uncharacterized protein</fullName>
    </submittedName>
</protein>
<dbReference type="AlphaFoldDB" id="A0A9P6B4H0"/>
<organism evidence="2 3">
    <name type="scientific">Hydnum rufescens UP504</name>
    <dbReference type="NCBI Taxonomy" id="1448309"/>
    <lineage>
        <taxon>Eukaryota</taxon>
        <taxon>Fungi</taxon>
        <taxon>Dikarya</taxon>
        <taxon>Basidiomycota</taxon>
        <taxon>Agaricomycotina</taxon>
        <taxon>Agaricomycetes</taxon>
        <taxon>Cantharellales</taxon>
        <taxon>Hydnaceae</taxon>
        <taxon>Hydnum</taxon>
    </lineage>
</organism>
<evidence type="ECO:0000313" key="3">
    <source>
        <dbReference type="Proteomes" id="UP000886523"/>
    </source>
</evidence>
<proteinExistence type="predicted"/>
<dbReference type="Proteomes" id="UP000886523">
    <property type="component" value="Unassembled WGS sequence"/>
</dbReference>
<feature type="transmembrane region" description="Helical" evidence="1">
    <location>
        <begin position="47"/>
        <end position="75"/>
    </location>
</feature>
<accession>A0A9P6B4H0</accession>
<dbReference type="EMBL" id="MU128943">
    <property type="protein sequence ID" value="KAF9516151.1"/>
    <property type="molecule type" value="Genomic_DNA"/>
</dbReference>
<comment type="caution">
    <text evidence="2">The sequence shown here is derived from an EMBL/GenBank/DDBJ whole genome shotgun (WGS) entry which is preliminary data.</text>
</comment>
<feature type="transmembrane region" description="Helical" evidence="1">
    <location>
        <begin position="105"/>
        <end position="130"/>
    </location>
</feature>
<name>A0A9P6B4H0_9AGAM</name>
<sequence length="361" mass="39495">MTPIPSQPFLLCPGQSQCLALFAAPPPEASAKGGALLNWEALCYTVPIPILILILILVLILVLITILVLVTILIVHIHVHLLDPPLVPTLVQASMRLAMFHMKTSIGHVTVIPIPVRLGLVLIGTMHILVCAIGHVQCGGMSNQCFQEGEGPFYVKTHLTNDTCTAPICHQPPTPPEMTIERNCVTTHPPKRVHSLHENSPNEDTTSPPVYRLIHVTGSGTMIASGPGGPISGSHRIIAHPSVVSGPIGEMTGAAHEPVKLRQWFALMLVPFQMASRSLRCLQGWGRACGAEVGVNTIDEPSAPSDWFTSRKDLEYVDQAYAHTCTKKELEDLLNLAPRYLKERADRWVWFYIMLATNEDP</sequence>
<gene>
    <name evidence="2" type="ORF">BS47DRAFT_1360545</name>
</gene>
<keyword evidence="3" id="KW-1185">Reference proteome</keyword>
<evidence type="ECO:0000256" key="1">
    <source>
        <dbReference type="SAM" id="Phobius"/>
    </source>
</evidence>
<keyword evidence="1" id="KW-0812">Transmembrane</keyword>
<keyword evidence="1" id="KW-1133">Transmembrane helix</keyword>
<reference evidence="2" key="1">
    <citation type="journal article" date="2020" name="Nat. Commun.">
        <title>Large-scale genome sequencing of mycorrhizal fungi provides insights into the early evolution of symbiotic traits.</title>
        <authorList>
            <person name="Miyauchi S."/>
            <person name="Kiss E."/>
            <person name="Kuo A."/>
            <person name="Drula E."/>
            <person name="Kohler A."/>
            <person name="Sanchez-Garcia M."/>
            <person name="Morin E."/>
            <person name="Andreopoulos B."/>
            <person name="Barry K.W."/>
            <person name="Bonito G."/>
            <person name="Buee M."/>
            <person name="Carver A."/>
            <person name="Chen C."/>
            <person name="Cichocki N."/>
            <person name="Clum A."/>
            <person name="Culley D."/>
            <person name="Crous P.W."/>
            <person name="Fauchery L."/>
            <person name="Girlanda M."/>
            <person name="Hayes R.D."/>
            <person name="Keri Z."/>
            <person name="LaButti K."/>
            <person name="Lipzen A."/>
            <person name="Lombard V."/>
            <person name="Magnuson J."/>
            <person name="Maillard F."/>
            <person name="Murat C."/>
            <person name="Nolan M."/>
            <person name="Ohm R.A."/>
            <person name="Pangilinan J."/>
            <person name="Pereira M.F."/>
            <person name="Perotto S."/>
            <person name="Peter M."/>
            <person name="Pfister S."/>
            <person name="Riley R."/>
            <person name="Sitrit Y."/>
            <person name="Stielow J.B."/>
            <person name="Szollosi G."/>
            <person name="Zifcakova L."/>
            <person name="Stursova M."/>
            <person name="Spatafora J.W."/>
            <person name="Tedersoo L."/>
            <person name="Vaario L.M."/>
            <person name="Yamada A."/>
            <person name="Yan M."/>
            <person name="Wang P."/>
            <person name="Xu J."/>
            <person name="Bruns T."/>
            <person name="Baldrian P."/>
            <person name="Vilgalys R."/>
            <person name="Dunand C."/>
            <person name="Henrissat B."/>
            <person name="Grigoriev I.V."/>
            <person name="Hibbett D."/>
            <person name="Nagy L.G."/>
            <person name="Martin F.M."/>
        </authorList>
    </citation>
    <scope>NUCLEOTIDE SEQUENCE</scope>
    <source>
        <strain evidence="2">UP504</strain>
    </source>
</reference>
<keyword evidence="1" id="KW-0472">Membrane</keyword>